<keyword evidence="3" id="KW-1185">Reference proteome</keyword>
<dbReference type="EMBL" id="CP034550">
    <property type="protein sequence ID" value="QFZ17374.1"/>
    <property type="molecule type" value="Genomic_DNA"/>
</dbReference>
<feature type="domain" description="DUF5753" evidence="1">
    <location>
        <begin position="105"/>
        <end position="271"/>
    </location>
</feature>
<dbReference type="AlphaFoldDB" id="A0A5Q0GV48"/>
<evidence type="ECO:0000313" key="2">
    <source>
        <dbReference type="EMBL" id="QFZ17374.1"/>
    </source>
</evidence>
<sequence length="281" mass="30877">MEHGHLTNRQSTAHSRELGAYLRTVRRRSGISFKDMVTTLGWSAGKLTKLETGTRGTSRDDIFFLLGICNADKSTRDQVTALAEMTDTGNFLRLHDHSADHLPGLRVHEDQATAVTAYDPIGIPDLAQTADYALALTGDEDVVTTRLTRQRRLMTSATRGMTLFIREVALGTSVGSTEVMQEQLLYLTLLAGTANTVVRVIPEARGLHTALRHPATLLIPEPPHQPVVHVETDAATVFHDDPVVVATYEEKFRQLNRLALGPGDSKKLLARCADRYDAKAS</sequence>
<reference evidence="3" key="1">
    <citation type="journal article" date="2021" name="Curr. Microbiol.">
        <title>Complete genome of nocamycin-producing strain Saccharothrix syringae NRRL B-16468 reveals the biosynthetic potential for secondary metabolites.</title>
        <authorList>
            <person name="Mo X."/>
            <person name="Yang S."/>
        </authorList>
    </citation>
    <scope>NUCLEOTIDE SEQUENCE [LARGE SCALE GENOMIC DNA]</scope>
    <source>
        <strain evidence="3">ATCC 51364 / DSM 43886 / JCM 6844 / KCTC 9398 / NBRC 14523 / NRRL B-16468 / INA 2240</strain>
    </source>
</reference>
<evidence type="ECO:0000313" key="3">
    <source>
        <dbReference type="Proteomes" id="UP000325787"/>
    </source>
</evidence>
<organism evidence="2 3">
    <name type="scientific">Saccharothrix syringae</name>
    <name type="common">Nocardiopsis syringae</name>
    <dbReference type="NCBI Taxonomy" id="103733"/>
    <lineage>
        <taxon>Bacteria</taxon>
        <taxon>Bacillati</taxon>
        <taxon>Actinomycetota</taxon>
        <taxon>Actinomycetes</taxon>
        <taxon>Pseudonocardiales</taxon>
        <taxon>Pseudonocardiaceae</taxon>
        <taxon>Saccharothrix</taxon>
    </lineage>
</organism>
<dbReference type="InterPro" id="IPR010982">
    <property type="entry name" value="Lambda_DNA-bd_dom_sf"/>
</dbReference>
<dbReference type="SUPFAM" id="SSF47413">
    <property type="entry name" value="lambda repressor-like DNA-binding domains"/>
    <property type="match status" value="1"/>
</dbReference>
<dbReference type="GO" id="GO:0003677">
    <property type="term" value="F:DNA binding"/>
    <property type="evidence" value="ECO:0007669"/>
    <property type="project" value="InterPro"/>
</dbReference>
<accession>A0A5Q0GV48</accession>
<dbReference type="KEGG" id="ssyi:EKG83_07720"/>
<dbReference type="Proteomes" id="UP000325787">
    <property type="component" value="Chromosome"/>
</dbReference>
<dbReference type="Pfam" id="PF19054">
    <property type="entry name" value="DUF5753"/>
    <property type="match status" value="1"/>
</dbReference>
<dbReference type="Gene3D" id="1.10.260.40">
    <property type="entry name" value="lambda repressor-like DNA-binding domains"/>
    <property type="match status" value="1"/>
</dbReference>
<dbReference type="InterPro" id="IPR001387">
    <property type="entry name" value="Cro/C1-type_HTH"/>
</dbReference>
<dbReference type="RefSeq" id="WP_084715898.1">
    <property type="nucleotide sequence ID" value="NZ_CP034550.1"/>
</dbReference>
<evidence type="ECO:0000259" key="1">
    <source>
        <dbReference type="Pfam" id="PF19054"/>
    </source>
</evidence>
<proteinExistence type="predicted"/>
<protein>
    <submittedName>
        <fullName evidence="2">XRE family transcriptional regulator</fullName>
    </submittedName>
</protein>
<dbReference type="CDD" id="cd00093">
    <property type="entry name" value="HTH_XRE"/>
    <property type="match status" value="1"/>
</dbReference>
<dbReference type="Pfam" id="PF13560">
    <property type="entry name" value="HTH_31"/>
    <property type="match status" value="1"/>
</dbReference>
<gene>
    <name evidence="2" type="ORF">EKG83_07720</name>
</gene>
<name>A0A5Q0GV48_SACSY</name>
<dbReference type="InterPro" id="IPR043917">
    <property type="entry name" value="DUF5753"/>
</dbReference>